<organism evidence="1 2">
    <name type="scientific">Morganella morganii</name>
    <name type="common">Proteus morganii</name>
    <dbReference type="NCBI Taxonomy" id="582"/>
    <lineage>
        <taxon>Bacteria</taxon>
        <taxon>Pseudomonadati</taxon>
        <taxon>Pseudomonadota</taxon>
        <taxon>Gammaproteobacteria</taxon>
        <taxon>Enterobacterales</taxon>
        <taxon>Morganellaceae</taxon>
        <taxon>Morganella</taxon>
    </lineage>
</organism>
<dbReference type="OrthoDB" id="6465514at2"/>
<protein>
    <submittedName>
        <fullName evidence="1">Guanylate kinase</fullName>
    </submittedName>
</protein>
<dbReference type="EMBL" id="JAPNMI010000003">
    <property type="protein sequence ID" value="MCY0789267.1"/>
    <property type="molecule type" value="Genomic_DNA"/>
</dbReference>
<dbReference type="GO" id="GO:0016301">
    <property type="term" value="F:kinase activity"/>
    <property type="evidence" value="ECO:0007669"/>
    <property type="project" value="UniProtKB-KW"/>
</dbReference>
<evidence type="ECO:0000313" key="2">
    <source>
        <dbReference type="Proteomes" id="UP001076655"/>
    </source>
</evidence>
<sequence>MNNDTNSNNEISDITENRQQLWQELENCTVENPEYRELCNTLLTPVISDLKKISYQNTISRDMLLTILSRYDEYGPHQEFILSRLWQKLPDSLSGTTLKHLISAELNQQIAVNNQLVLQQNNIR</sequence>
<keyword evidence="1" id="KW-0418">Kinase</keyword>
<dbReference type="RefSeq" id="WP_112549925.1">
    <property type="nucleotide sequence ID" value="NZ_JALMEJ010000019.1"/>
</dbReference>
<name>A0A9Q4GRB6_MORMO</name>
<accession>A0A9Q4GRB6</accession>
<reference evidence="1" key="1">
    <citation type="submission" date="2022-08" db="EMBL/GenBank/DDBJ databases">
        <authorList>
            <person name="Dale J.L."/>
        </authorList>
    </citation>
    <scope>NUCLEOTIDE SEQUENCE</scope>
    <source>
        <strain evidence="1">2022EL-00758</strain>
    </source>
</reference>
<evidence type="ECO:0000313" key="1">
    <source>
        <dbReference type="EMBL" id="MCY0789267.1"/>
    </source>
</evidence>
<keyword evidence="1" id="KW-0808">Transferase</keyword>
<gene>
    <name evidence="1" type="ORF">N0392_06160</name>
</gene>
<proteinExistence type="predicted"/>
<dbReference type="AlphaFoldDB" id="A0A9Q4GRB6"/>
<comment type="caution">
    <text evidence="1">The sequence shown here is derived from an EMBL/GenBank/DDBJ whole genome shotgun (WGS) entry which is preliminary data.</text>
</comment>
<dbReference type="Proteomes" id="UP001076655">
    <property type="component" value="Unassembled WGS sequence"/>
</dbReference>